<name>C5M4R7_CANTT</name>
<comment type="similarity">
    <text evidence="2">Belongs to the NUP186/NUP192/NUP205 family.</text>
</comment>
<organism evidence="5 6">
    <name type="scientific">Candida tropicalis (strain ATCC MYA-3404 / T1)</name>
    <name type="common">Yeast</name>
    <dbReference type="NCBI Taxonomy" id="294747"/>
    <lineage>
        <taxon>Eukaryota</taxon>
        <taxon>Fungi</taxon>
        <taxon>Dikarya</taxon>
        <taxon>Ascomycota</taxon>
        <taxon>Saccharomycotina</taxon>
        <taxon>Pichiomycetes</taxon>
        <taxon>Debaryomycetaceae</taxon>
        <taxon>Candida/Lodderomyces clade</taxon>
        <taxon>Candida</taxon>
    </lineage>
</organism>
<keyword evidence="4" id="KW-0539">Nucleus</keyword>
<evidence type="ECO:0000313" key="5">
    <source>
        <dbReference type="EMBL" id="EER36317.1"/>
    </source>
</evidence>
<sequence>MGIGTSMSLALTTPKTIFDFIYHPKNLGTHGAVDFYEIMLFHLSSVVQIALYVGCENKISLKAISILKGIGKSKFFITKVSSSSAPLLNNDRLITTFQNIDESVKIQYAFIDKFEELEDTLDLRFKILEFLLENLNQSDGRVATVAHFLLGYKIRGDILDLNNDPDKNTLLKSLLSTLNVSLELISEIDYNNGNNHIIDVGPAKLSSLILEILIKLSKDHISSLVTLNRLREYDQLFERLVNCQPKLDLNTLWCGHAFNGDLQSDISNYFIEDQLSTQTFFSFINQRNLILQYLSLEFHSVKSMTKKEYYVNILTNDKEFLNRSPKVLSFLNILNYSFKNFEVQKFEWLDRKFNMPLILEEANKNKNGTLDFSVMNKVFRILCQASSLATPESRQLFAEEIMVEGSKISEFVAKYSVSTDLKEIQLKCLHSWCQLIEILITDSGLDSSEFILEVLQVILPKVNDYYDADISFSEELVSLCVLLFDLYDQSALANKKGEEFTLSIERLISLFQTCIAGILNSNSAPNLRSDLYVVGNKFLLKCIANESFLKQMVTIIRSVDKKFFQVICNDAIFSEGSSRITSTLFLESLVHLGTLTNVDFILKALTKNNALSLLVRSVKRTDAMLSLCQGKNSGVTLENLVFDLTAFRATLYFFIRVAKTKNGSLQLIQNELFSILKQSNFLQIDPDLGLNLNIEEVSDHKTIKINVLLDTPLSLLDMVDASKLKSENTISYFEFLIPIFQLIATVLLSMGPNYQPARIQTRELMKGINRLVVGVLKRDLLVEDKKVGKELYKENSSELELLKEMVKLFTLIDSLVN</sequence>
<dbReference type="EMBL" id="GG692395">
    <property type="protein sequence ID" value="EER36317.1"/>
    <property type="molecule type" value="Genomic_DNA"/>
</dbReference>
<evidence type="ECO:0000256" key="4">
    <source>
        <dbReference type="ARBA" id="ARBA00023242"/>
    </source>
</evidence>
<dbReference type="GeneID" id="8298295"/>
<dbReference type="PANTHER" id="PTHR31344">
    <property type="entry name" value="NUCLEAR PORE COMPLEX PROTEIN NUP205"/>
    <property type="match status" value="1"/>
</dbReference>
<accession>C5M4R7</accession>
<gene>
    <name evidence="5" type="ORF">CTRG_01057</name>
</gene>
<dbReference type="eggNOG" id="KOG1835">
    <property type="taxonomic scope" value="Eukaryota"/>
</dbReference>
<dbReference type="STRING" id="294747.C5M4R7"/>
<dbReference type="KEGG" id="ctp:CTRG_01057"/>
<evidence type="ECO:0000256" key="2">
    <source>
        <dbReference type="ARBA" id="ARBA00005892"/>
    </source>
</evidence>
<comment type="subcellular location">
    <subcellularLocation>
        <location evidence="1">Nucleus</location>
    </subcellularLocation>
</comment>
<dbReference type="Pfam" id="PF11894">
    <property type="entry name" value="Nup192"/>
    <property type="match status" value="1"/>
</dbReference>
<evidence type="ECO:0000256" key="1">
    <source>
        <dbReference type="ARBA" id="ARBA00004123"/>
    </source>
</evidence>
<evidence type="ECO:0000313" key="6">
    <source>
        <dbReference type="Proteomes" id="UP000002037"/>
    </source>
</evidence>
<proteinExistence type="inferred from homology"/>
<dbReference type="PANTHER" id="PTHR31344:SF0">
    <property type="entry name" value="NUCLEAR PORE COMPLEX PROTEIN NUP205"/>
    <property type="match status" value="1"/>
</dbReference>
<dbReference type="RefSeq" id="XP_002546275.1">
    <property type="nucleotide sequence ID" value="XM_002546229.1"/>
</dbReference>
<dbReference type="GO" id="GO:0006999">
    <property type="term" value="P:nuclear pore organization"/>
    <property type="evidence" value="ECO:0007669"/>
    <property type="project" value="TreeGrafter"/>
</dbReference>
<protein>
    <submittedName>
        <fullName evidence="5">Uncharacterized protein</fullName>
    </submittedName>
</protein>
<dbReference type="InterPro" id="IPR021827">
    <property type="entry name" value="Nup186/Nup192/Nup205"/>
</dbReference>
<keyword evidence="3" id="KW-0813">Transport</keyword>
<reference evidence="5 6" key="1">
    <citation type="journal article" date="2009" name="Nature">
        <title>Evolution of pathogenicity and sexual reproduction in eight Candida genomes.</title>
        <authorList>
            <person name="Butler G."/>
            <person name="Rasmussen M.D."/>
            <person name="Lin M.F."/>
            <person name="Santos M.A."/>
            <person name="Sakthikumar S."/>
            <person name="Munro C.A."/>
            <person name="Rheinbay E."/>
            <person name="Grabherr M."/>
            <person name="Forche A."/>
            <person name="Reedy J.L."/>
            <person name="Agrafioti I."/>
            <person name="Arnaud M.B."/>
            <person name="Bates S."/>
            <person name="Brown A.J."/>
            <person name="Brunke S."/>
            <person name="Costanzo M.C."/>
            <person name="Fitzpatrick D.A."/>
            <person name="de Groot P.W."/>
            <person name="Harris D."/>
            <person name="Hoyer L.L."/>
            <person name="Hube B."/>
            <person name="Klis F.M."/>
            <person name="Kodira C."/>
            <person name="Lennard N."/>
            <person name="Logue M.E."/>
            <person name="Martin R."/>
            <person name="Neiman A.M."/>
            <person name="Nikolaou E."/>
            <person name="Quail M.A."/>
            <person name="Quinn J."/>
            <person name="Santos M.C."/>
            <person name="Schmitzberger F.F."/>
            <person name="Sherlock G."/>
            <person name="Shah P."/>
            <person name="Silverstein K.A."/>
            <person name="Skrzypek M.S."/>
            <person name="Soll D."/>
            <person name="Staggs R."/>
            <person name="Stansfield I."/>
            <person name="Stumpf M.P."/>
            <person name="Sudbery P.E."/>
            <person name="Srikantha T."/>
            <person name="Zeng Q."/>
            <person name="Berman J."/>
            <person name="Berriman M."/>
            <person name="Heitman J."/>
            <person name="Gow N.A."/>
            <person name="Lorenz M.C."/>
            <person name="Birren B.W."/>
            <person name="Kellis M."/>
            <person name="Cuomo C.A."/>
        </authorList>
    </citation>
    <scope>NUCLEOTIDE SEQUENCE [LARGE SCALE GENOMIC DNA]</scope>
    <source>
        <strain evidence="6">ATCC MYA-3404 / T1</strain>
    </source>
</reference>
<evidence type="ECO:0000256" key="3">
    <source>
        <dbReference type="ARBA" id="ARBA00022448"/>
    </source>
</evidence>
<dbReference type="Proteomes" id="UP000002037">
    <property type="component" value="Unassembled WGS sequence"/>
</dbReference>
<dbReference type="OrthoDB" id="2019644at2759"/>
<dbReference type="GO" id="GO:0044611">
    <property type="term" value="C:nuclear pore inner ring"/>
    <property type="evidence" value="ECO:0007669"/>
    <property type="project" value="TreeGrafter"/>
</dbReference>
<dbReference type="VEuPathDB" id="FungiDB:CTRG_01057"/>
<dbReference type="AlphaFoldDB" id="C5M4R7"/>
<dbReference type="HOGENOM" id="CLU_345810_0_0_1"/>
<dbReference type="GO" id="GO:0017056">
    <property type="term" value="F:structural constituent of nuclear pore"/>
    <property type="evidence" value="ECO:0007669"/>
    <property type="project" value="TreeGrafter"/>
</dbReference>
<keyword evidence="6" id="KW-1185">Reference proteome</keyword>